<feature type="domain" description="Fe/B12 periplasmic-binding" evidence="2">
    <location>
        <begin position="33"/>
        <end position="347"/>
    </location>
</feature>
<proteinExistence type="predicted"/>
<dbReference type="Pfam" id="PF01497">
    <property type="entry name" value="Peripla_BP_2"/>
    <property type="match status" value="1"/>
</dbReference>
<feature type="chain" id="PRO_5045110796" description="Fe/B12 periplasmic-binding domain-containing protein" evidence="1">
    <location>
        <begin position="23"/>
        <end position="378"/>
    </location>
</feature>
<keyword evidence="1" id="KW-0732">Signal</keyword>
<dbReference type="Proteomes" id="UP001342418">
    <property type="component" value="Chromosome"/>
</dbReference>
<dbReference type="PROSITE" id="PS50983">
    <property type="entry name" value="FE_B12_PBP"/>
    <property type="match status" value="1"/>
</dbReference>
<feature type="signal peptide" evidence="1">
    <location>
        <begin position="1"/>
        <end position="22"/>
    </location>
</feature>
<organism evidence="3 4">
    <name type="scientific">Nitratireductor thuwali</name>
    <dbReference type="NCBI Taxonomy" id="2267699"/>
    <lineage>
        <taxon>Bacteria</taxon>
        <taxon>Pseudomonadati</taxon>
        <taxon>Pseudomonadota</taxon>
        <taxon>Alphaproteobacteria</taxon>
        <taxon>Hyphomicrobiales</taxon>
        <taxon>Phyllobacteriaceae</taxon>
        <taxon>Nitratireductor</taxon>
    </lineage>
</organism>
<dbReference type="InterPro" id="IPR050902">
    <property type="entry name" value="ABC_Transporter_SBP"/>
</dbReference>
<reference evidence="3 4" key="1">
    <citation type="submission" date="2018-07" db="EMBL/GenBank/DDBJ databases">
        <title>Genome sequence of Nitratireductor thuwali#1536.</title>
        <authorList>
            <person name="Michoud G."/>
            <person name="Merlino G."/>
            <person name="Sefrji F.O."/>
            <person name="Daffonchio D."/>
        </authorList>
    </citation>
    <scope>NUCLEOTIDE SEQUENCE [LARGE SCALE GENOMIC DNA]</scope>
    <source>
        <strain evidence="4">Nit1536</strain>
    </source>
</reference>
<dbReference type="SUPFAM" id="SSF53807">
    <property type="entry name" value="Helical backbone' metal receptor"/>
    <property type="match status" value="1"/>
</dbReference>
<protein>
    <recommendedName>
        <fullName evidence="2">Fe/B12 periplasmic-binding domain-containing protein</fullName>
    </recommendedName>
</protein>
<evidence type="ECO:0000256" key="1">
    <source>
        <dbReference type="SAM" id="SignalP"/>
    </source>
</evidence>
<name>A0ABY5MJT5_9HYPH</name>
<evidence type="ECO:0000259" key="2">
    <source>
        <dbReference type="PROSITE" id="PS50983"/>
    </source>
</evidence>
<dbReference type="EMBL" id="CP030941">
    <property type="protein sequence ID" value="UUP17391.1"/>
    <property type="molecule type" value="Genomic_DNA"/>
</dbReference>
<dbReference type="RefSeq" id="WP_338529729.1">
    <property type="nucleotide sequence ID" value="NZ_CP030941.1"/>
</dbReference>
<evidence type="ECO:0000313" key="4">
    <source>
        <dbReference type="Proteomes" id="UP001342418"/>
    </source>
</evidence>
<dbReference type="CDD" id="cd01139">
    <property type="entry name" value="TroA_f"/>
    <property type="match status" value="1"/>
</dbReference>
<dbReference type="PANTHER" id="PTHR30535">
    <property type="entry name" value="VITAMIN B12-BINDING PROTEIN"/>
    <property type="match status" value="1"/>
</dbReference>
<dbReference type="PANTHER" id="PTHR30535:SF34">
    <property type="entry name" value="MOLYBDATE-BINDING PROTEIN MOLA"/>
    <property type="match status" value="1"/>
</dbReference>
<evidence type="ECO:0000313" key="3">
    <source>
        <dbReference type="EMBL" id="UUP17391.1"/>
    </source>
</evidence>
<dbReference type="Gene3D" id="3.40.50.1980">
    <property type="entry name" value="Nitrogenase molybdenum iron protein domain"/>
    <property type="match status" value="2"/>
</dbReference>
<keyword evidence="4" id="KW-1185">Reference proteome</keyword>
<dbReference type="InterPro" id="IPR002491">
    <property type="entry name" value="ABC_transptr_periplasmic_BD"/>
</dbReference>
<accession>A0ABY5MJT5</accession>
<sequence>MYLKHIVGGFLFALSTLVAAHAEEVTVTDVAGREVTLDVPVKRVLLGEGRQVHALAAIRGDKVFDDVIAWRDDLMGSDADSYALYRAFAPQIADLPRFGYIPTGTFDVEAAIALDPGVIILNLEQFEAARESGFFQFMDAAGVPVVFVDFRADLDKNGDPSLRLLGKLFDVEEKAEEYIAFRHEQLGRVTDVLEKAKPEKPVVLLYRAPGISSTTACCKTFGSYNFGRMIEQAGGINVGSAFGDTTYVDINPEQVIASDPEHVIVTGANWESVSDIQEFVSVGPGAPEGPALKRLASLVQAPAFTGIRAVREGKVHAIWHQFYNNPYDYVAVQRFAKWFYPELFADLDPDATFRELHERFLPVGYRPGYWVSLSGNMN</sequence>
<gene>
    <name evidence="3" type="ORF">NTH_01856</name>
</gene>